<dbReference type="EMBL" id="JBBMFD010000013">
    <property type="protein sequence ID" value="MEQ2440829.1"/>
    <property type="molecule type" value="Genomic_DNA"/>
</dbReference>
<keyword evidence="10 13" id="KW-0067">ATP-binding</keyword>
<dbReference type="EC" id="2.7.1.39" evidence="3 13"/>
<evidence type="ECO:0000256" key="11">
    <source>
        <dbReference type="ARBA" id="ARBA00049375"/>
    </source>
</evidence>
<dbReference type="InterPro" id="IPR036554">
    <property type="entry name" value="GHMP_kinase_C_sf"/>
</dbReference>
<dbReference type="Gene3D" id="3.30.70.890">
    <property type="entry name" value="GHMP kinase, C-terminal domain"/>
    <property type="match status" value="1"/>
</dbReference>
<keyword evidence="7 13" id="KW-0791">Threonine biosynthesis</keyword>
<keyword evidence="13" id="KW-0963">Cytoplasm</keyword>
<evidence type="ECO:0000256" key="7">
    <source>
        <dbReference type="ARBA" id="ARBA00022697"/>
    </source>
</evidence>
<keyword evidence="8 13" id="KW-0547">Nucleotide-binding</keyword>
<evidence type="ECO:0000259" key="15">
    <source>
        <dbReference type="Pfam" id="PF08544"/>
    </source>
</evidence>
<comment type="subcellular location">
    <subcellularLocation>
        <location evidence="13">Cytoplasm</location>
    </subcellularLocation>
</comment>
<dbReference type="InterPro" id="IPR014721">
    <property type="entry name" value="Ribsml_uS5_D2-typ_fold_subgr"/>
</dbReference>
<dbReference type="Proteomes" id="UP001489509">
    <property type="component" value="Unassembled WGS sequence"/>
</dbReference>
<dbReference type="NCBIfam" id="TIGR00191">
    <property type="entry name" value="thrB"/>
    <property type="match status" value="1"/>
</dbReference>
<keyword evidence="6 13" id="KW-0808">Transferase</keyword>
<dbReference type="PANTHER" id="PTHR20861">
    <property type="entry name" value="HOMOSERINE/4-DIPHOSPHOCYTIDYL-2-C-METHYL-D-ERYTHRITOL KINASE"/>
    <property type="match status" value="1"/>
</dbReference>
<evidence type="ECO:0000313" key="16">
    <source>
        <dbReference type="EMBL" id="MEQ2440829.1"/>
    </source>
</evidence>
<evidence type="ECO:0000256" key="9">
    <source>
        <dbReference type="ARBA" id="ARBA00022777"/>
    </source>
</evidence>
<dbReference type="PIRSF" id="PIRSF000676">
    <property type="entry name" value="Homoser_kin"/>
    <property type="match status" value="1"/>
</dbReference>
<comment type="pathway">
    <text evidence="1 13">Amino-acid biosynthesis; L-threonine biosynthesis; L-threonine from L-aspartate: step 4/5.</text>
</comment>
<comment type="similarity">
    <text evidence="2 13">Belongs to the GHMP kinase family. Homoserine kinase subfamily.</text>
</comment>
<reference evidence="16 17" key="1">
    <citation type="submission" date="2024-03" db="EMBL/GenBank/DDBJ databases">
        <title>Human intestinal bacterial collection.</title>
        <authorList>
            <person name="Pauvert C."/>
            <person name="Hitch T.C.A."/>
            <person name="Clavel T."/>
        </authorList>
    </citation>
    <scope>NUCLEOTIDE SEQUENCE [LARGE SCALE GENOMIC DNA]</scope>
    <source>
        <strain evidence="16 17">CLA-JM-H44</strain>
    </source>
</reference>
<name>A0ABV1E0J1_9FIRM</name>
<protein>
    <recommendedName>
        <fullName evidence="4 13">Homoserine kinase</fullName>
        <shortName evidence="13">HK</shortName>
        <shortName evidence="13">HSK</shortName>
        <ecNumber evidence="3 13">2.7.1.39</ecNumber>
    </recommendedName>
</protein>
<comment type="function">
    <text evidence="12 13">Catalyzes the ATP-dependent phosphorylation of L-homoserine to L-homoserine phosphate.</text>
</comment>
<dbReference type="GO" id="GO:0004413">
    <property type="term" value="F:homoserine kinase activity"/>
    <property type="evidence" value="ECO:0007669"/>
    <property type="project" value="UniProtKB-EC"/>
</dbReference>
<evidence type="ECO:0000259" key="14">
    <source>
        <dbReference type="Pfam" id="PF00288"/>
    </source>
</evidence>
<keyword evidence="9 13" id="KW-0418">Kinase</keyword>
<dbReference type="PRINTS" id="PR00958">
    <property type="entry name" value="HOMSERKINASE"/>
</dbReference>
<dbReference type="InterPro" id="IPR013750">
    <property type="entry name" value="GHMP_kinase_C_dom"/>
</dbReference>
<dbReference type="InterPro" id="IPR006203">
    <property type="entry name" value="GHMP_knse_ATP-bd_CS"/>
</dbReference>
<evidence type="ECO:0000256" key="10">
    <source>
        <dbReference type="ARBA" id="ARBA00022840"/>
    </source>
</evidence>
<dbReference type="InterPro" id="IPR000870">
    <property type="entry name" value="Homoserine_kinase"/>
</dbReference>
<evidence type="ECO:0000256" key="12">
    <source>
        <dbReference type="ARBA" id="ARBA00049954"/>
    </source>
</evidence>
<comment type="catalytic activity">
    <reaction evidence="11 13">
        <text>L-homoserine + ATP = O-phospho-L-homoserine + ADP + H(+)</text>
        <dbReference type="Rhea" id="RHEA:13985"/>
        <dbReference type="ChEBI" id="CHEBI:15378"/>
        <dbReference type="ChEBI" id="CHEBI:30616"/>
        <dbReference type="ChEBI" id="CHEBI:57476"/>
        <dbReference type="ChEBI" id="CHEBI:57590"/>
        <dbReference type="ChEBI" id="CHEBI:456216"/>
        <dbReference type="EC" id="2.7.1.39"/>
    </reaction>
</comment>
<dbReference type="SUPFAM" id="SSF55060">
    <property type="entry name" value="GHMP Kinase, C-terminal domain"/>
    <property type="match status" value="1"/>
</dbReference>
<evidence type="ECO:0000256" key="5">
    <source>
        <dbReference type="ARBA" id="ARBA00022605"/>
    </source>
</evidence>
<organism evidence="16 17">
    <name type="scientific">Solibaculum intestinale</name>
    <dbReference type="NCBI Taxonomy" id="3133165"/>
    <lineage>
        <taxon>Bacteria</taxon>
        <taxon>Bacillati</taxon>
        <taxon>Bacillota</taxon>
        <taxon>Clostridia</taxon>
        <taxon>Eubacteriales</taxon>
        <taxon>Oscillospiraceae</taxon>
        <taxon>Solibaculum</taxon>
    </lineage>
</organism>
<evidence type="ECO:0000256" key="6">
    <source>
        <dbReference type="ARBA" id="ARBA00022679"/>
    </source>
</evidence>
<dbReference type="Gene3D" id="3.30.230.10">
    <property type="match status" value="1"/>
</dbReference>
<gene>
    <name evidence="13 16" type="primary">thrB</name>
    <name evidence="16" type="ORF">WMO26_08340</name>
</gene>
<dbReference type="PROSITE" id="PS00627">
    <property type="entry name" value="GHMP_KINASES_ATP"/>
    <property type="match status" value="1"/>
</dbReference>
<evidence type="ECO:0000256" key="8">
    <source>
        <dbReference type="ARBA" id="ARBA00022741"/>
    </source>
</evidence>
<keyword evidence="17" id="KW-1185">Reference proteome</keyword>
<evidence type="ECO:0000256" key="4">
    <source>
        <dbReference type="ARBA" id="ARBA00017858"/>
    </source>
</evidence>
<feature type="domain" description="GHMP kinase N-terminal" evidence="14">
    <location>
        <begin position="54"/>
        <end position="136"/>
    </location>
</feature>
<comment type="caution">
    <text evidence="16">The sequence shown here is derived from an EMBL/GenBank/DDBJ whole genome shotgun (WGS) entry which is preliminary data.</text>
</comment>
<dbReference type="SUPFAM" id="SSF54211">
    <property type="entry name" value="Ribosomal protein S5 domain 2-like"/>
    <property type="match status" value="1"/>
</dbReference>
<keyword evidence="5 13" id="KW-0028">Amino-acid biosynthesis</keyword>
<evidence type="ECO:0000256" key="3">
    <source>
        <dbReference type="ARBA" id="ARBA00012078"/>
    </source>
</evidence>
<dbReference type="InterPro" id="IPR006204">
    <property type="entry name" value="GHMP_kinase_N_dom"/>
</dbReference>
<dbReference type="Pfam" id="PF00288">
    <property type="entry name" value="GHMP_kinases_N"/>
    <property type="match status" value="1"/>
</dbReference>
<proteinExistence type="inferred from homology"/>
<dbReference type="PANTHER" id="PTHR20861:SF1">
    <property type="entry name" value="HOMOSERINE KINASE"/>
    <property type="match status" value="1"/>
</dbReference>
<evidence type="ECO:0000256" key="2">
    <source>
        <dbReference type="ARBA" id="ARBA00007370"/>
    </source>
</evidence>
<feature type="domain" description="GHMP kinase C-terminal" evidence="15">
    <location>
        <begin position="211"/>
        <end position="262"/>
    </location>
</feature>
<sequence length="301" mass="32284">MLKVSVPATSANLGPGFDALGLALTLYNEVYLEEWDTVDIQSLDDVAVPAGEDNMIYENVRQLYEICGKRLPGLKIRQRNRIPMTRGLGSSSACIVAGLLGANRLLGDPMQKRDIISLAAHIEGHPDNIAPAIAGGLVTSVIEGGQVHSISVPVSKTMRFAALIPAFEMKTSFARSILPGTFSRTDVVFNLSRAALMTAAMFSGDREVLKVACEDRIHQPTRLGLIPHSKEVFDLAYLEGAFGVYLSGAGPTLVAIVDGEDNSFAVRMQQGLLEQGISGWQAVLLDCDQNGAQILSEDGPF</sequence>
<dbReference type="InterPro" id="IPR020568">
    <property type="entry name" value="Ribosomal_Su5_D2-typ_SF"/>
</dbReference>
<feature type="binding site" evidence="13">
    <location>
        <begin position="83"/>
        <end position="93"/>
    </location>
    <ligand>
        <name>ATP</name>
        <dbReference type="ChEBI" id="CHEBI:30616"/>
    </ligand>
</feature>
<accession>A0ABV1E0J1</accession>
<dbReference type="RefSeq" id="WP_349219559.1">
    <property type="nucleotide sequence ID" value="NZ_JBBMFD010000013.1"/>
</dbReference>
<evidence type="ECO:0000256" key="1">
    <source>
        <dbReference type="ARBA" id="ARBA00005015"/>
    </source>
</evidence>
<evidence type="ECO:0000256" key="13">
    <source>
        <dbReference type="HAMAP-Rule" id="MF_00384"/>
    </source>
</evidence>
<dbReference type="HAMAP" id="MF_00384">
    <property type="entry name" value="Homoser_kinase"/>
    <property type="match status" value="1"/>
</dbReference>
<dbReference type="Pfam" id="PF08544">
    <property type="entry name" value="GHMP_kinases_C"/>
    <property type="match status" value="1"/>
</dbReference>
<evidence type="ECO:0000313" key="17">
    <source>
        <dbReference type="Proteomes" id="UP001489509"/>
    </source>
</evidence>